<dbReference type="EMBL" id="AP035888">
    <property type="protein sequence ID" value="BFP69120.1"/>
    <property type="molecule type" value="Genomic_DNA"/>
</dbReference>
<proteinExistence type="predicted"/>
<gene>
    <name evidence="1" type="ORF">Pbs1_24630</name>
</gene>
<evidence type="ECO:0000313" key="1">
    <source>
        <dbReference type="EMBL" id="BFP69120.1"/>
    </source>
</evidence>
<dbReference type="AlphaFoldDB" id="A0AB33L5Z1"/>
<name>A0AB33L5Z1_9FLAO</name>
<reference evidence="1" key="1">
    <citation type="submission" date="2024-08" db="EMBL/GenBank/DDBJ databases">
        <title>Whole genome sequence of Tenacibaculum sp. strain pbs-1 associated with black-spot shell disease in Akoya pearl oysters.</title>
        <authorList>
            <person name="Sakatoku A."/>
            <person name="Suzuki T."/>
            <person name="Hatano K."/>
            <person name="Seki M."/>
            <person name="Tanaka D."/>
            <person name="Nakamura S."/>
            <person name="Suzuki N."/>
            <person name="Isshiki T."/>
        </authorList>
    </citation>
    <scope>NUCLEOTIDE SEQUENCE</scope>
    <source>
        <strain evidence="1">Pbs-1</strain>
    </source>
</reference>
<organism evidence="1">
    <name type="scientific">Tenacibaculum sp. Pbs-1</name>
    <dbReference type="NCBI Taxonomy" id="3238748"/>
    <lineage>
        <taxon>Bacteria</taxon>
        <taxon>Pseudomonadati</taxon>
        <taxon>Bacteroidota</taxon>
        <taxon>Flavobacteriia</taxon>
        <taxon>Flavobacteriales</taxon>
        <taxon>Flavobacteriaceae</taxon>
        <taxon>Tenacibaculum</taxon>
    </lineage>
</organism>
<sequence length="185" mass="22341">MKLIDKFFYFTWNPYTREKVYKGETVLRKELERPSIEFNNTDSKKIIVSNFRFYNTIPSKERIYDGVLYQNDYYSQLKFNEEEVLFLANNYGLMCKETDGNKSLSIPKEYYNEIGEKNIDDEPYINFKFLEDNDNNEYLIISYIRYPLAYPERAKDQTDPFLTYIHGIWEQPLLTDEIIEKIKKS</sequence>
<accession>A0AB33L5Z1</accession>
<protein>
    <submittedName>
        <fullName evidence="1">Uncharacterized protein</fullName>
    </submittedName>
</protein>